<dbReference type="Proteomes" id="UP000716906">
    <property type="component" value="Unassembled WGS sequence"/>
</dbReference>
<dbReference type="CDD" id="cd01106">
    <property type="entry name" value="HTH_TipAL-Mta"/>
    <property type="match status" value="1"/>
</dbReference>
<evidence type="ECO:0000256" key="1">
    <source>
        <dbReference type="ARBA" id="ARBA00023125"/>
    </source>
</evidence>
<sequence>MKKPGYYSSGEFARMAQVTLRTIRYYDKQNILKPSYVTDAGARFYTDEDFARLQQILLLKYLGFSLDDIREMTIADTDYHFMLNSLDIQKKLVQDRIEQMQLVEQAIEDTTAAIREEHVVDWSRMLGLIHLTGMEKSFKNQYKSATNISARINLHSLYSQNRQGWFPWIYEKLRVESGMKILELGCGDGTLWTENKEKLPADVAVTLSDVSEGMLRDARRAIGTEDTRFAFNSFDCHHIPYDNETFDLVIANHVLFYCQDIPAVCREVKRVLRPGGRFICSTYGREHMKEVGQLVQEFDERIALSADKLYEKFGKENGKELLGESFAEVVWQQYGDALVVTEPEPLISYVLSCHGNQGQYIGEKYNDFRAFVKKKTAGGFRITKDAGIFICAK</sequence>
<reference evidence="3 4" key="1">
    <citation type="journal article" date="2021" name="Sci. Rep.">
        <title>The distribution of antibiotic resistance genes in chicken gut microbiota commensals.</title>
        <authorList>
            <person name="Juricova H."/>
            <person name="Matiasovicova J."/>
            <person name="Kubasova T."/>
            <person name="Cejkova D."/>
            <person name="Rychlik I."/>
        </authorList>
    </citation>
    <scope>NUCLEOTIDE SEQUENCE [LARGE SCALE GENOMIC DNA]</scope>
    <source>
        <strain evidence="3 4">An773</strain>
    </source>
</reference>
<dbReference type="Gene3D" id="3.40.50.150">
    <property type="entry name" value="Vaccinia Virus protein VP39"/>
    <property type="match status" value="1"/>
</dbReference>
<protein>
    <submittedName>
        <fullName evidence="3">Methyltransferase domain-containing protein</fullName>
    </submittedName>
</protein>
<name>A0ABS2E8N0_9FIRM</name>
<dbReference type="CDD" id="cd02440">
    <property type="entry name" value="AdoMet_MTases"/>
    <property type="match status" value="1"/>
</dbReference>
<dbReference type="SUPFAM" id="SSF53335">
    <property type="entry name" value="S-adenosyl-L-methionine-dependent methyltransferases"/>
    <property type="match status" value="1"/>
</dbReference>
<dbReference type="InterPro" id="IPR047057">
    <property type="entry name" value="MerR_fam"/>
</dbReference>
<dbReference type="EMBL" id="JACLYY010000006">
    <property type="protein sequence ID" value="MBM6737991.1"/>
    <property type="molecule type" value="Genomic_DNA"/>
</dbReference>
<dbReference type="PROSITE" id="PS00552">
    <property type="entry name" value="HTH_MERR_1"/>
    <property type="match status" value="1"/>
</dbReference>
<dbReference type="InterPro" id="IPR029063">
    <property type="entry name" value="SAM-dependent_MTases_sf"/>
</dbReference>
<gene>
    <name evidence="3" type="ORF">H7U36_07725</name>
</gene>
<dbReference type="Gene3D" id="1.10.1660.10">
    <property type="match status" value="1"/>
</dbReference>
<keyword evidence="3" id="KW-0808">Transferase</keyword>
<feature type="domain" description="HTH merR-type" evidence="2">
    <location>
        <begin position="6"/>
        <end position="75"/>
    </location>
</feature>
<dbReference type="GO" id="GO:0008168">
    <property type="term" value="F:methyltransferase activity"/>
    <property type="evidence" value="ECO:0007669"/>
    <property type="project" value="UniProtKB-KW"/>
</dbReference>
<dbReference type="Pfam" id="PF13411">
    <property type="entry name" value="MerR_1"/>
    <property type="match status" value="1"/>
</dbReference>
<dbReference type="Pfam" id="PF08241">
    <property type="entry name" value="Methyltransf_11"/>
    <property type="match status" value="1"/>
</dbReference>
<dbReference type="GO" id="GO:0032259">
    <property type="term" value="P:methylation"/>
    <property type="evidence" value="ECO:0007669"/>
    <property type="project" value="UniProtKB-KW"/>
</dbReference>
<evidence type="ECO:0000259" key="2">
    <source>
        <dbReference type="PROSITE" id="PS50937"/>
    </source>
</evidence>
<keyword evidence="1" id="KW-0238">DNA-binding</keyword>
<comment type="caution">
    <text evidence="3">The sequence shown here is derived from an EMBL/GenBank/DDBJ whole genome shotgun (WGS) entry which is preliminary data.</text>
</comment>
<dbReference type="PANTHER" id="PTHR30204:SF96">
    <property type="entry name" value="CHROMOSOME-ANCHORING PROTEIN RACA"/>
    <property type="match status" value="1"/>
</dbReference>
<evidence type="ECO:0000313" key="3">
    <source>
        <dbReference type="EMBL" id="MBM6737991.1"/>
    </source>
</evidence>
<evidence type="ECO:0000313" key="4">
    <source>
        <dbReference type="Proteomes" id="UP000716906"/>
    </source>
</evidence>
<accession>A0ABS2E8N0</accession>
<keyword evidence="4" id="KW-1185">Reference proteome</keyword>
<dbReference type="RefSeq" id="WP_033126475.1">
    <property type="nucleotide sequence ID" value="NZ_JACLYY010000006.1"/>
</dbReference>
<proteinExistence type="predicted"/>
<dbReference type="InterPro" id="IPR000551">
    <property type="entry name" value="MerR-type_HTH_dom"/>
</dbReference>
<dbReference type="SMART" id="SM00422">
    <property type="entry name" value="HTH_MERR"/>
    <property type="match status" value="1"/>
</dbReference>
<keyword evidence="3" id="KW-0489">Methyltransferase</keyword>
<dbReference type="InterPro" id="IPR013216">
    <property type="entry name" value="Methyltransf_11"/>
</dbReference>
<dbReference type="PANTHER" id="PTHR30204">
    <property type="entry name" value="REDOX-CYCLING DRUG-SENSING TRANSCRIPTIONAL ACTIVATOR SOXR"/>
    <property type="match status" value="1"/>
</dbReference>
<dbReference type="SUPFAM" id="SSF46955">
    <property type="entry name" value="Putative DNA-binding domain"/>
    <property type="match status" value="1"/>
</dbReference>
<dbReference type="PROSITE" id="PS50937">
    <property type="entry name" value="HTH_MERR_2"/>
    <property type="match status" value="1"/>
</dbReference>
<organism evidence="3 4">
    <name type="scientific">Faecalicatena fissicatena</name>
    <dbReference type="NCBI Taxonomy" id="290055"/>
    <lineage>
        <taxon>Bacteria</taxon>
        <taxon>Bacillati</taxon>
        <taxon>Bacillota</taxon>
        <taxon>Clostridia</taxon>
        <taxon>Lachnospirales</taxon>
        <taxon>Lachnospiraceae</taxon>
        <taxon>Faecalicatena</taxon>
    </lineage>
</organism>
<dbReference type="InterPro" id="IPR009061">
    <property type="entry name" value="DNA-bd_dom_put_sf"/>
</dbReference>